<dbReference type="Gene3D" id="3.80.10.10">
    <property type="entry name" value="Ribonuclease Inhibitor"/>
    <property type="match status" value="1"/>
</dbReference>
<dbReference type="Gene3D" id="1.20.1280.50">
    <property type="match status" value="1"/>
</dbReference>
<sequence length="459" mass="53222">MMQGSSYRFDTLERGSDIEDRISELPNELICYIFTFLNLKEVIKTKALSHKWKDQSIDMSNLVFDPTLINIDLDDDVSLESIPLPQKYQFIEQVDQLLEIFNINQYASFTIWFPLGKQFTSHIDKWVNCAIGKECKKLDLELKFARIDDEPYNFPFHILLSSKKSHLKWLSLCECQVKPTWEVGHRLNLLESLTLVYVSMEASDLEIILSSCLNLEFLELIDCEVLTSLRIFNQDIRLKHLFVTPVVFVANIELSIPSLELFTFDGQIENFTISRMNQLKTVELYIEGTYPRGMGQLLDELSRNAPLLQTLFLTGYFDQFLSHAHNNNETPKFNNLTHLKLTPKGDYGWNVFIGILYKSPKLEVLVIEGYTPPIDGEPSWTNQQLVPTCISSSLKIVRFDEFKGQDFELDMIECILKYARVLEYMKVKVQISSRKAKKKIIKKIKAFPKSSSEAKVSFW</sequence>
<feature type="domain" description="F-box" evidence="1">
    <location>
        <begin position="19"/>
        <end position="67"/>
    </location>
</feature>
<reference evidence="2 3" key="1">
    <citation type="submission" date="2024-03" db="EMBL/GenBank/DDBJ databases">
        <authorList>
            <person name="Martinez-Hernandez J."/>
        </authorList>
    </citation>
    <scope>NUCLEOTIDE SEQUENCE [LARGE SCALE GENOMIC DNA]</scope>
</reference>
<dbReference type="SMART" id="SM00579">
    <property type="entry name" value="FBD"/>
    <property type="match status" value="1"/>
</dbReference>
<dbReference type="PROSITE" id="PS50181">
    <property type="entry name" value="FBOX"/>
    <property type="match status" value="1"/>
</dbReference>
<dbReference type="SUPFAM" id="SSF81383">
    <property type="entry name" value="F-box domain"/>
    <property type="match status" value="1"/>
</dbReference>
<dbReference type="PANTHER" id="PTHR34145:SF28">
    <property type="entry name" value="F-BOX DOMAIN-CONTAINING PROTEIN"/>
    <property type="match status" value="1"/>
</dbReference>
<dbReference type="InterPro" id="IPR006566">
    <property type="entry name" value="FBD"/>
</dbReference>
<dbReference type="SUPFAM" id="SSF52047">
    <property type="entry name" value="RNI-like"/>
    <property type="match status" value="1"/>
</dbReference>
<gene>
    <name evidence="2" type="ORF">LLUT_LOCUS3942</name>
</gene>
<protein>
    <recommendedName>
        <fullName evidence="1">F-box domain-containing protein</fullName>
    </recommendedName>
</protein>
<dbReference type="Pfam" id="PF00646">
    <property type="entry name" value="F-box"/>
    <property type="match status" value="1"/>
</dbReference>
<comment type="caution">
    <text evidence="2">The sequence shown here is derived from an EMBL/GenBank/DDBJ whole genome shotgun (WGS) entry which is preliminary data.</text>
</comment>
<dbReference type="InterPro" id="IPR001810">
    <property type="entry name" value="F-box_dom"/>
</dbReference>
<dbReference type="Proteomes" id="UP001497480">
    <property type="component" value="Unassembled WGS sequence"/>
</dbReference>
<dbReference type="PANTHER" id="PTHR34145">
    <property type="entry name" value="OS02G0105600 PROTEIN"/>
    <property type="match status" value="1"/>
</dbReference>
<name>A0AAV1W180_LUPLU</name>
<dbReference type="EMBL" id="CAXHTB010000003">
    <property type="protein sequence ID" value="CAL0302882.1"/>
    <property type="molecule type" value="Genomic_DNA"/>
</dbReference>
<dbReference type="InterPro" id="IPR053772">
    <property type="entry name" value="At1g61320/At1g61330-like"/>
</dbReference>
<dbReference type="InterPro" id="IPR032675">
    <property type="entry name" value="LRR_dom_sf"/>
</dbReference>
<evidence type="ECO:0000313" key="2">
    <source>
        <dbReference type="EMBL" id="CAL0302882.1"/>
    </source>
</evidence>
<accession>A0AAV1W180</accession>
<evidence type="ECO:0000259" key="1">
    <source>
        <dbReference type="PROSITE" id="PS50181"/>
    </source>
</evidence>
<dbReference type="AlphaFoldDB" id="A0AAV1W180"/>
<evidence type="ECO:0000313" key="3">
    <source>
        <dbReference type="Proteomes" id="UP001497480"/>
    </source>
</evidence>
<dbReference type="InterPro" id="IPR055357">
    <property type="entry name" value="LRR_At1g61320_AtMIF1"/>
</dbReference>
<proteinExistence type="predicted"/>
<dbReference type="Pfam" id="PF23622">
    <property type="entry name" value="LRR_At1g61320_AtMIF1"/>
    <property type="match status" value="1"/>
</dbReference>
<dbReference type="InterPro" id="IPR036047">
    <property type="entry name" value="F-box-like_dom_sf"/>
</dbReference>
<organism evidence="2 3">
    <name type="scientific">Lupinus luteus</name>
    <name type="common">European yellow lupine</name>
    <dbReference type="NCBI Taxonomy" id="3873"/>
    <lineage>
        <taxon>Eukaryota</taxon>
        <taxon>Viridiplantae</taxon>
        <taxon>Streptophyta</taxon>
        <taxon>Embryophyta</taxon>
        <taxon>Tracheophyta</taxon>
        <taxon>Spermatophyta</taxon>
        <taxon>Magnoliopsida</taxon>
        <taxon>eudicotyledons</taxon>
        <taxon>Gunneridae</taxon>
        <taxon>Pentapetalae</taxon>
        <taxon>rosids</taxon>
        <taxon>fabids</taxon>
        <taxon>Fabales</taxon>
        <taxon>Fabaceae</taxon>
        <taxon>Papilionoideae</taxon>
        <taxon>50 kb inversion clade</taxon>
        <taxon>genistoids sensu lato</taxon>
        <taxon>core genistoids</taxon>
        <taxon>Genisteae</taxon>
        <taxon>Lupinus</taxon>
    </lineage>
</organism>
<keyword evidence="3" id="KW-1185">Reference proteome</keyword>